<dbReference type="GO" id="GO:0030420">
    <property type="term" value="P:establishment of competence for transformation"/>
    <property type="evidence" value="ECO:0007669"/>
    <property type="project" value="InterPro"/>
</dbReference>
<feature type="transmembrane region" description="Helical" evidence="6">
    <location>
        <begin position="472"/>
        <end position="495"/>
    </location>
</feature>
<feature type="transmembrane region" description="Helical" evidence="6">
    <location>
        <begin position="409"/>
        <end position="431"/>
    </location>
</feature>
<comment type="subcellular location">
    <subcellularLocation>
        <location evidence="1">Cell membrane</location>
        <topology evidence="1">Multi-pass membrane protein</topology>
    </subcellularLocation>
</comment>
<keyword evidence="4 6" id="KW-1133">Transmembrane helix</keyword>
<feature type="transmembrane region" description="Helical" evidence="6">
    <location>
        <begin position="318"/>
        <end position="342"/>
    </location>
</feature>
<dbReference type="SUPFAM" id="SSF56281">
    <property type="entry name" value="Metallo-hydrolase/oxidoreductase"/>
    <property type="match status" value="1"/>
</dbReference>
<dbReference type="Pfam" id="PF13567">
    <property type="entry name" value="DUF4131"/>
    <property type="match status" value="1"/>
</dbReference>
<proteinExistence type="predicted"/>
<dbReference type="PATRIC" id="fig|671143.5.peg.273"/>
<dbReference type="GO" id="GO:0005886">
    <property type="term" value="C:plasma membrane"/>
    <property type="evidence" value="ECO:0007669"/>
    <property type="project" value="UniProtKB-SubCell"/>
</dbReference>
<dbReference type="SMART" id="SM00849">
    <property type="entry name" value="Lactamase_B"/>
    <property type="match status" value="1"/>
</dbReference>
<feature type="domain" description="Metallo-beta-lactamase" evidence="7">
    <location>
        <begin position="568"/>
        <end position="777"/>
    </location>
</feature>
<dbReference type="InterPro" id="IPR035681">
    <property type="entry name" value="ComA-like_MBL"/>
</dbReference>
<evidence type="ECO:0000256" key="3">
    <source>
        <dbReference type="ARBA" id="ARBA00022692"/>
    </source>
</evidence>
<dbReference type="NCBIfam" id="TIGR00360">
    <property type="entry name" value="ComEC_N-term"/>
    <property type="match status" value="1"/>
</dbReference>
<evidence type="ECO:0000256" key="1">
    <source>
        <dbReference type="ARBA" id="ARBA00004651"/>
    </source>
</evidence>
<dbReference type="Gene3D" id="3.60.15.10">
    <property type="entry name" value="Ribonuclease Z/Hydroxyacylglutathione hydrolase-like"/>
    <property type="match status" value="1"/>
</dbReference>
<dbReference type="InterPro" id="IPR052159">
    <property type="entry name" value="Competence_DNA_uptake"/>
</dbReference>
<accession>D5MJ45</accession>
<reference evidence="8 9" key="1">
    <citation type="journal article" date="2010" name="Nature">
        <title>Nitrite-driven anaerobic methane oxidation by oxygenic bacteria.</title>
        <authorList>
            <person name="Ettwig K.F."/>
            <person name="Butler M.K."/>
            <person name="Le Paslier D."/>
            <person name="Pelletier E."/>
            <person name="Mangenot S."/>
            <person name="Kuypers M.M.M."/>
            <person name="Schreiber F."/>
            <person name="Dutilh B.E."/>
            <person name="Zedelius J."/>
            <person name="de Beer D."/>
            <person name="Gloerich J."/>
            <person name="Wessels H.J.C.T."/>
            <person name="van Allen T."/>
            <person name="Luesken F."/>
            <person name="Wu M."/>
            <person name="van de Pas-Schoonen K.T."/>
            <person name="Op den Camp H.J.M."/>
            <person name="Janssen-Megens E.M."/>
            <person name="Francoijs K-J."/>
            <person name="Stunnenberg H."/>
            <person name="Weissenbach J."/>
            <person name="Jetten M.S.M."/>
            <person name="Strous M."/>
        </authorList>
    </citation>
    <scope>NUCLEOTIDE SEQUENCE [LARGE SCALE GENOMIC DNA]</scope>
</reference>
<dbReference type="CDD" id="cd07731">
    <property type="entry name" value="ComA-like_MBL-fold"/>
    <property type="match status" value="1"/>
</dbReference>
<gene>
    <name evidence="8" type="ORF">DAMO_0319</name>
</gene>
<feature type="transmembrane region" description="Helical" evidence="6">
    <location>
        <begin position="507"/>
        <end position="526"/>
    </location>
</feature>
<organism evidence="8 9">
    <name type="scientific">Methylomirabilis oxygeniifera</name>
    <dbReference type="NCBI Taxonomy" id="671143"/>
    <lineage>
        <taxon>Bacteria</taxon>
        <taxon>Candidatus Methylomirabilota</taxon>
        <taxon>Candidatus Methylomirabilia</taxon>
        <taxon>Candidatus Methylomirabilales</taxon>
        <taxon>Candidatus Methylomirabilaceae</taxon>
        <taxon>Candidatus Methylomirabilis</taxon>
    </lineage>
</organism>
<sequence length="834" mass="90675">MGETGPITALEAQDTERRPEIDGVRRPLVPLVIAFLLGIVATHLLQLPAVVWLLAGLAAAGLALLSAAYSRLLAAGAFLLLVFFSLGAGRLGVESSLLLPHHIDRLPEEVLEQPLLIEGVVASSSDPPAVDIGGVENDGKRVRVLLDLRTIWPAGREISVAGRARLTLLNPEIVPAYGERLRGQFKLRRPRGYRNPGGFDYPLYLRSQGVALEGWAGKGDPIERRGTGEGSRPLTLAYMLRNRMIHAVHSLLPPEQASLLVAMTLGERSGIPRRITEAFTTSGTYHILAISGLNVSLLAGALFFLLRAVRVPLRVSALLSMGLITFYAVLAGGSASVVRAAVMADVYLLGLVLDREADSLNTLALSALGLLLWQPLYLFDVGFQLTFVATGAIVVAVNRLPSASLPVPWRWAVTPLVLSIAAFLGTAPILVSTFHRLSLIGILANLPIVPLSGLLTGAGMLFAVLATVVPHFLGWFTVLIGWLIDLLVGLVGWFARLPCASVQLFSPSIPMVICYYVTLGTAIAAMGRRWLRYTALAAAAACVVLIGVRLLPIFQNGPLRMTVLDVGQGDAIVLELPGKRTILIDGGGLFDDRFDIGEQVVVPFLLSRWIGHLDAVILSHPHPDHLNGLQAVLRHIPIGQVWDSGQRTGMPTYLWFEEVLRDKRIPHKILQDGYRTSEFAPVQIAVLHPSSPMLQGSKRGRFSDVNSNSLVLSVKYGKVTLLLPGDIEEEAERLLLEQGTDLQAQVLKVPHHGGRTSSSEPFLARVYPKVAVVSAGYRNRFRHPHPETLDRYRANGIHLYRTDLNGAVTVSSDGNTIDVTTFRQSGRRFWRDGW</sequence>
<evidence type="ECO:0000256" key="6">
    <source>
        <dbReference type="SAM" id="Phobius"/>
    </source>
</evidence>
<evidence type="ECO:0000256" key="2">
    <source>
        <dbReference type="ARBA" id="ARBA00022475"/>
    </source>
</evidence>
<dbReference type="Pfam" id="PF00753">
    <property type="entry name" value="Lactamase_B"/>
    <property type="match status" value="1"/>
</dbReference>
<dbReference type="InterPro" id="IPR004477">
    <property type="entry name" value="ComEC_N"/>
</dbReference>
<dbReference type="InterPro" id="IPR036866">
    <property type="entry name" value="RibonucZ/Hydroxyglut_hydro"/>
</dbReference>
<feature type="transmembrane region" description="Helical" evidence="6">
    <location>
        <begin position="27"/>
        <end position="45"/>
    </location>
</feature>
<evidence type="ECO:0000313" key="9">
    <source>
        <dbReference type="Proteomes" id="UP000006898"/>
    </source>
</evidence>
<dbReference type="InterPro" id="IPR025405">
    <property type="entry name" value="DUF4131"/>
</dbReference>
<name>D5MJ45_METO1</name>
<dbReference type="EMBL" id="FP565575">
    <property type="protein sequence ID" value="CBE67410.1"/>
    <property type="molecule type" value="Genomic_DNA"/>
</dbReference>
<dbReference type="PANTHER" id="PTHR30619">
    <property type="entry name" value="DNA INTERNALIZATION/COMPETENCE PROTEIN COMEC/REC2"/>
    <property type="match status" value="1"/>
</dbReference>
<evidence type="ECO:0000256" key="4">
    <source>
        <dbReference type="ARBA" id="ARBA00022989"/>
    </source>
</evidence>
<dbReference type="eggNOG" id="COG2333">
    <property type="taxonomic scope" value="Bacteria"/>
</dbReference>
<dbReference type="STRING" id="671143.DAMO_0319"/>
<protein>
    <submittedName>
        <fullName evidence="8">Putative Metallo-beta-lactamase superfamily</fullName>
    </submittedName>
</protein>
<evidence type="ECO:0000256" key="5">
    <source>
        <dbReference type="ARBA" id="ARBA00023136"/>
    </source>
</evidence>
<dbReference type="Pfam" id="PF03772">
    <property type="entry name" value="Competence"/>
    <property type="match status" value="1"/>
</dbReference>
<dbReference type="HOGENOM" id="CLU_010363_2_1_0"/>
<feature type="transmembrane region" description="Helical" evidence="6">
    <location>
        <begin position="533"/>
        <end position="554"/>
    </location>
</feature>
<dbReference type="InterPro" id="IPR001279">
    <property type="entry name" value="Metallo-B-lactamas"/>
</dbReference>
<dbReference type="KEGG" id="mox:DAMO_0319"/>
<feature type="transmembrane region" description="Helical" evidence="6">
    <location>
        <begin position="376"/>
        <end position="397"/>
    </location>
</feature>
<feature type="transmembrane region" description="Helical" evidence="6">
    <location>
        <begin position="437"/>
        <end position="465"/>
    </location>
</feature>
<feature type="transmembrane region" description="Helical" evidence="6">
    <location>
        <begin position="285"/>
        <end position="306"/>
    </location>
</feature>
<keyword evidence="5 6" id="KW-0472">Membrane</keyword>
<dbReference type="AlphaFoldDB" id="D5MJ45"/>
<dbReference type="InterPro" id="IPR004797">
    <property type="entry name" value="Competence_ComEC/Rec2"/>
</dbReference>
<evidence type="ECO:0000313" key="8">
    <source>
        <dbReference type="EMBL" id="CBE67410.1"/>
    </source>
</evidence>
<dbReference type="NCBIfam" id="TIGR00361">
    <property type="entry name" value="ComEC_Rec2"/>
    <property type="match status" value="1"/>
</dbReference>
<dbReference type="PANTHER" id="PTHR30619:SF1">
    <property type="entry name" value="RECOMBINATION PROTEIN 2"/>
    <property type="match status" value="1"/>
</dbReference>
<feature type="transmembrane region" description="Helical" evidence="6">
    <location>
        <begin position="76"/>
        <end position="93"/>
    </location>
</feature>
<keyword evidence="3 6" id="KW-0812">Transmembrane</keyword>
<evidence type="ECO:0000259" key="7">
    <source>
        <dbReference type="SMART" id="SM00849"/>
    </source>
</evidence>
<dbReference type="eggNOG" id="COG0658">
    <property type="taxonomic scope" value="Bacteria"/>
</dbReference>
<dbReference type="Proteomes" id="UP000006898">
    <property type="component" value="Chromosome"/>
</dbReference>
<keyword evidence="2" id="KW-1003">Cell membrane</keyword>